<gene>
    <name evidence="4" type="ORF">DK847_14565</name>
</gene>
<evidence type="ECO:0000256" key="2">
    <source>
        <dbReference type="ARBA" id="ARBA00023180"/>
    </source>
</evidence>
<dbReference type="Pfam" id="PF00685">
    <property type="entry name" value="Sulfotransfer_1"/>
    <property type="match status" value="1"/>
</dbReference>
<proteinExistence type="predicted"/>
<reference evidence="5" key="1">
    <citation type="submission" date="2018-06" db="EMBL/GenBank/DDBJ databases">
        <title>Aestuariibacter litoralis strain KCTC 52945T.</title>
        <authorList>
            <person name="Li X."/>
            <person name="Salam N."/>
            <person name="Li J.-L."/>
            <person name="Chen Y.-M."/>
            <person name="Yang Z.-W."/>
            <person name="Zhang L.-Y."/>
            <person name="Han M.-X."/>
            <person name="Xiao M."/>
            <person name="Li W.-J."/>
        </authorList>
    </citation>
    <scope>NUCLEOTIDE SEQUENCE [LARGE SCALE GENOMIC DNA]</scope>
    <source>
        <strain evidence="5">KCTC 52945</strain>
    </source>
</reference>
<evidence type="ECO:0000313" key="5">
    <source>
        <dbReference type="Proteomes" id="UP000248795"/>
    </source>
</evidence>
<dbReference type="SUPFAM" id="SSF52540">
    <property type="entry name" value="P-loop containing nucleoside triphosphate hydrolases"/>
    <property type="match status" value="1"/>
</dbReference>
<evidence type="ECO:0000256" key="1">
    <source>
        <dbReference type="ARBA" id="ARBA00022679"/>
    </source>
</evidence>
<evidence type="ECO:0000313" key="4">
    <source>
        <dbReference type="EMBL" id="PZF76397.1"/>
    </source>
</evidence>
<dbReference type="SUPFAM" id="SSF48452">
    <property type="entry name" value="TPR-like"/>
    <property type="match status" value="2"/>
</dbReference>
<keyword evidence="5" id="KW-1185">Reference proteome</keyword>
<dbReference type="EMBL" id="QKVK01000006">
    <property type="protein sequence ID" value="PZF76397.1"/>
    <property type="molecule type" value="Genomic_DNA"/>
</dbReference>
<keyword evidence="2" id="KW-0325">Glycoprotein</keyword>
<name>A0A2W2BKG8_9HYPH</name>
<dbReference type="SMART" id="SM00028">
    <property type="entry name" value="TPR"/>
    <property type="match status" value="6"/>
</dbReference>
<dbReference type="InterPro" id="IPR027417">
    <property type="entry name" value="P-loop_NTPase"/>
</dbReference>
<dbReference type="Proteomes" id="UP000248795">
    <property type="component" value="Unassembled WGS sequence"/>
</dbReference>
<dbReference type="PANTHER" id="PTHR10605">
    <property type="entry name" value="HEPARAN SULFATE SULFOTRANSFERASE"/>
    <property type="match status" value="1"/>
</dbReference>
<dbReference type="InterPro" id="IPR011990">
    <property type="entry name" value="TPR-like_helical_dom_sf"/>
</dbReference>
<evidence type="ECO:0000259" key="3">
    <source>
        <dbReference type="Pfam" id="PF00685"/>
    </source>
</evidence>
<dbReference type="AlphaFoldDB" id="A0A2W2BKG8"/>
<organism evidence="4 5">
    <name type="scientific">Aestuariivirga litoralis</name>
    <dbReference type="NCBI Taxonomy" id="2650924"/>
    <lineage>
        <taxon>Bacteria</taxon>
        <taxon>Pseudomonadati</taxon>
        <taxon>Pseudomonadota</taxon>
        <taxon>Alphaproteobacteria</taxon>
        <taxon>Hyphomicrobiales</taxon>
        <taxon>Aestuariivirgaceae</taxon>
        <taxon>Aestuariivirga</taxon>
    </lineage>
</organism>
<comment type="caution">
    <text evidence="4">The sequence shown here is derived from an EMBL/GenBank/DDBJ whole genome shotgun (WGS) entry which is preliminary data.</text>
</comment>
<dbReference type="InterPro" id="IPR037359">
    <property type="entry name" value="NST/OST"/>
</dbReference>
<dbReference type="GO" id="GO:0008146">
    <property type="term" value="F:sulfotransferase activity"/>
    <property type="evidence" value="ECO:0007669"/>
    <property type="project" value="InterPro"/>
</dbReference>
<dbReference type="Pfam" id="PF13432">
    <property type="entry name" value="TPR_16"/>
    <property type="match status" value="4"/>
</dbReference>
<accession>A0A2W2BKG8</accession>
<dbReference type="InterPro" id="IPR000863">
    <property type="entry name" value="Sulfotransferase_dom"/>
</dbReference>
<protein>
    <recommendedName>
        <fullName evidence="3">Sulfotransferase domain-containing protein</fullName>
    </recommendedName>
</protein>
<keyword evidence="1" id="KW-0808">Transferase</keyword>
<dbReference type="Gene3D" id="3.40.50.300">
    <property type="entry name" value="P-loop containing nucleotide triphosphate hydrolases"/>
    <property type="match status" value="1"/>
</dbReference>
<dbReference type="Gene3D" id="1.25.40.10">
    <property type="entry name" value="Tetratricopeptide repeat domain"/>
    <property type="match status" value="3"/>
</dbReference>
<dbReference type="InterPro" id="IPR019734">
    <property type="entry name" value="TPR_rpt"/>
</dbReference>
<sequence length="837" mass="94145">MPICWTVQAARRKPKRPLKAPKAGRKTIPGYGLVMARDVLKQKHLDGLVKTARSSLDAGKRDEALAAARAALKLSPDHVAALRCLADALTMYGLYRFNTEFAATLIADGSLEEAVRLRKRLVERGLEETDNFLQLGYCLTLLRAYDEAATYIRRATDIFLDGIQKLPAGQGLTAEAMVPDFFIIGSAKCGTTSLFEYIAQHPLVLPPVMKEIDYLLYPERGLAWYLSHFPRRPEAALRYMTGEASVSTFTLATAAAQITAMNPAARLLALARDPVDRAISHYANNLRIGIEQRSLEEAINQELDILESGSSTRDDDYWRTQLGYVWLGLYAHDLERWLARFPREQMCILITEEMQDNQKQTLDRVFAFLGLPPHEVPNGEKHNAGIYDEQDQRRIRERMGRFFARPNERFFELIGRRLAWSGTGAAPGAPLAASASEARILFARSRWKDAAAKFGESLAAAADHPDRLEWLEQRSKALVYANDAQGAKAALNELLAASPDNPWAADGFSRLADMLADSRQRAEVLETCIRLFPHHEDHRRWTVALGRILIDSKQWTRAEQLFQIIVAAYPDEALGVFGLAKVAEEKNLPAHAVALFDIYVRRFPGDPDRRWWLIIFAHLLLRQNLLARAEQIIAAYRIAFPEEPGGLAVLALLEQKKGNGAAAAAVWNECLRAYPDHPDRKWWLPCLANLLIDQGKLDEAELPLDELLITFPNEPGGLVGLGRVATLRGDLQGAAEIWEECLTRFPGHPERRWWLPTLGHALLNAKQTERGETQFRTLLAEYPNDPIAKAGLARAAIQRQDWHAAAQLLRECLDAHPHHQNRREWENMLNDALAHLH</sequence>
<dbReference type="PANTHER" id="PTHR10605:SF56">
    <property type="entry name" value="BIFUNCTIONAL HEPARAN SULFATE N-DEACETYLASE_N-SULFOTRANSFERASE"/>
    <property type="match status" value="1"/>
</dbReference>
<feature type="domain" description="Sulfotransferase" evidence="3">
    <location>
        <begin position="179"/>
        <end position="373"/>
    </location>
</feature>